<organism evidence="1 2">
    <name type="scientific">Catharanthus roseus</name>
    <name type="common">Madagascar periwinkle</name>
    <name type="synonym">Vinca rosea</name>
    <dbReference type="NCBI Taxonomy" id="4058"/>
    <lineage>
        <taxon>Eukaryota</taxon>
        <taxon>Viridiplantae</taxon>
        <taxon>Streptophyta</taxon>
        <taxon>Embryophyta</taxon>
        <taxon>Tracheophyta</taxon>
        <taxon>Spermatophyta</taxon>
        <taxon>Magnoliopsida</taxon>
        <taxon>eudicotyledons</taxon>
        <taxon>Gunneridae</taxon>
        <taxon>Pentapetalae</taxon>
        <taxon>asterids</taxon>
        <taxon>lamiids</taxon>
        <taxon>Gentianales</taxon>
        <taxon>Apocynaceae</taxon>
        <taxon>Rauvolfioideae</taxon>
        <taxon>Vinceae</taxon>
        <taxon>Catharanthinae</taxon>
        <taxon>Catharanthus</taxon>
    </lineage>
</organism>
<keyword evidence="2" id="KW-1185">Reference proteome</keyword>
<accession>A0ACC0B1M1</accession>
<protein>
    <submittedName>
        <fullName evidence="1">Uncharacterized protein</fullName>
    </submittedName>
</protein>
<reference evidence="2" key="1">
    <citation type="journal article" date="2023" name="Nat. Plants">
        <title>Single-cell RNA sequencing provides a high-resolution roadmap for understanding the multicellular compartmentation of specialized metabolism.</title>
        <authorList>
            <person name="Sun S."/>
            <person name="Shen X."/>
            <person name="Li Y."/>
            <person name="Li Y."/>
            <person name="Wang S."/>
            <person name="Li R."/>
            <person name="Zhang H."/>
            <person name="Shen G."/>
            <person name="Guo B."/>
            <person name="Wei J."/>
            <person name="Xu J."/>
            <person name="St-Pierre B."/>
            <person name="Chen S."/>
            <person name="Sun C."/>
        </authorList>
    </citation>
    <scope>NUCLEOTIDE SEQUENCE [LARGE SCALE GENOMIC DNA]</scope>
</reference>
<dbReference type="EMBL" id="CM044704">
    <property type="protein sequence ID" value="KAI5666521.1"/>
    <property type="molecule type" value="Genomic_DNA"/>
</dbReference>
<name>A0ACC0B1M1_CATRO</name>
<evidence type="ECO:0000313" key="1">
    <source>
        <dbReference type="EMBL" id="KAI5666521.1"/>
    </source>
</evidence>
<dbReference type="Proteomes" id="UP001060085">
    <property type="component" value="Linkage Group LG04"/>
</dbReference>
<proteinExistence type="predicted"/>
<sequence>MDIIRALHMANNDPTAAINIIFDSSSFRKAELPKNSEALARSINPEPQRGTENLDKNVNKKTQNLGKCPSSNGSLSSVRENGERKKEGELEDARNMSSTECSSSGGSEWWHVGCCELAGMSTTKGKCLQIDEEVTFTFPPEKKLTSPSSGKFGGGRRQIGSCSEIVRFSTKACGEIGRIPNEWARCLLPLVREKKVRIQGFCKSAPSVLSIMDTINLSVRVYINSSMFQKGHQTSLKASGNDESVIHPLPTLFQLLGLSPFKKVMFAPAEFNPGDLYPRKRPLNLEDGSNIPASLHTTKSKTPSSLGSDEVESEESISENDLDRIVGIADSLELEEMEPPATLQCELRPYQKQALYWMVHLEKGNCMDEAASTLHPCWDAYRLADERGFVMYLNAFTGDATTEFPSMLQMARGGVWFFLWFSWLLFVPGYFNSMGLGKTIMTIALLLAHSDKGGSLGSQSIGQASVEDGGTSINSDQSPTLQKRTAKFFGFDKLFKRRKSLAIGGNLIICPVTLIGQWKSEIETHAQPGTLSLYVHYGQSRSKDADILAQTDVVLTTYGVLSSEFSAENAEANGGLFSVRWFRVVLDEAHTIKSSKSQVSMAACALIADCRWCLTGTPIQNNLEDVYSLLRFLRVEPWGSWAW</sequence>
<evidence type="ECO:0000313" key="2">
    <source>
        <dbReference type="Proteomes" id="UP001060085"/>
    </source>
</evidence>
<gene>
    <name evidence="1" type="ORF">M9H77_16374</name>
</gene>
<comment type="caution">
    <text evidence="1">The sequence shown here is derived from an EMBL/GenBank/DDBJ whole genome shotgun (WGS) entry which is preliminary data.</text>
</comment>